<evidence type="ECO:0000313" key="1">
    <source>
        <dbReference type="EMBL" id="MDM5074554.1"/>
    </source>
</evidence>
<sequence>MMTEYQREMVDYVKANHPCYPRRKHAKMNLEELQVLEQQADAVAMAWLDKSIPWWRDGNPPIPNKVYVTVGKDDEDEDDEY</sequence>
<evidence type="ECO:0000313" key="2">
    <source>
        <dbReference type="Proteomes" id="UP001168107"/>
    </source>
</evidence>
<proteinExistence type="predicted"/>
<evidence type="ECO:0008006" key="3">
    <source>
        <dbReference type="Google" id="ProtNLM"/>
    </source>
</evidence>
<organism evidence="1 2">
    <name type="scientific">Aeromonas bestiarum</name>
    <dbReference type="NCBI Taxonomy" id="105751"/>
    <lineage>
        <taxon>Bacteria</taxon>
        <taxon>Pseudomonadati</taxon>
        <taxon>Pseudomonadota</taxon>
        <taxon>Gammaproteobacteria</taxon>
        <taxon>Aeromonadales</taxon>
        <taxon>Aeromonadaceae</taxon>
        <taxon>Aeromonas</taxon>
    </lineage>
</organism>
<protein>
    <recommendedName>
        <fullName evidence="3">Phage protein</fullName>
    </recommendedName>
</protein>
<name>A0ABT7Q5D8_9GAMM</name>
<comment type="caution">
    <text evidence="1">The sequence shown here is derived from an EMBL/GenBank/DDBJ whole genome shotgun (WGS) entry which is preliminary data.</text>
</comment>
<dbReference type="EMBL" id="JAOPLL010000025">
    <property type="protein sequence ID" value="MDM5074554.1"/>
    <property type="molecule type" value="Genomic_DNA"/>
</dbReference>
<accession>A0ABT7Q5D8</accession>
<reference evidence="1" key="1">
    <citation type="submission" date="2024-05" db="EMBL/GenBank/DDBJ databases">
        <title>WGS of Aeromonas isolates.</title>
        <authorList>
            <person name="Lee H."/>
        </authorList>
    </citation>
    <scope>NUCLEOTIDE SEQUENCE</scope>
    <source>
        <strain evidence="1">SU58-3</strain>
    </source>
</reference>
<keyword evidence="2" id="KW-1185">Reference proteome</keyword>
<gene>
    <name evidence="1" type="ORF">OB935_22390</name>
</gene>
<dbReference type="Proteomes" id="UP001168107">
    <property type="component" value="Unassembled WGS sequence"/>
</dbReference>
<dbReference type="RefSeq" id="WP_290019850.1">
    <property type="nucleotide sequence ID" value="NZ_JAOPLL010000025.1"/>
</dbReference>